<feature type="transmembrane region" description="Helical" evidence="1">
    <location>
        <begin position="127"/>
        <end position="150"/>
    </location>
</feature>
<evidence type="ECO:0000256" key="1">
    <source>
        <dbReference type="SAM" id="Phobius"/>
    </source>
</evidence>
<dbReference type="EMBL" id="KF900405">
    <property type="protein sequence ID" value="AIE93826.1"/>
    <property type="molecule type" value="Genomic_DNA"/>
</dbReference>
<name>A0A075FWH2_9ARCH</name>
<sequence length="156" mass="16872">MLSKFTIVGLIIGSIISILGASSMIGSLNTPNEIQEDSVTFGIGDMDKIQFNAPENSSQSLTVTGDSFDIKIITPDSTNDVDQSFKDKASFSWTSTKSGEISIIIQNTGDSEFTEDYKFELERDPLFFTYSILVIVAGIVVIGFSAGFSAKKPKGF</sequence>
<keyword evidence="1" id="KW-0472">Membrane</keyword>
<reference evidence="2" key="1">
    <citation type="journal article" date="2014" name="Genome Biol. Evol.">
        <title>Pangenome evidence for extensive interdomain horizontal transfer affecting lineage core and shell genes in uncultured planktonic thaumarchaeota and euryarchaeota.</title>
        <authorList>
            <person name="Deschamps P."/>
            <person name="Zivanovic Y."/>
            <person name="Moreira D."/>
            <person name="Rodriguez-Valera F."/>
            <person name="Lopez-Garcia P."/>
        </authorList>
    </citation>
    <scope>NUCLEOTIDE SEQUENCE</scope>
</reference>
<proteinExistence type="predicted"/>
<accession>A0A075FWH2</accession>
<organism evidence="2">
    <name type="scientific">uncultured marine thaumarchaeote AD1000_40_H03</name>
    <dbReference type="NCBI Taxonomy" id="1455914"/>
    <lineage>
        <taxon>Archaea</taxon>
        <taxon>Nitrososphaerota</taxon>
        <taxon>environmental samples</taxon>
    </lineage>
</organism>
<feature type="transmembrane region" description="Helical" evidence="1">
    <location>
        <begin position="7"/>
        <end position="28"/>
    </location>
</feature>
<protein>
    <submittedName>
        <fullName evidence="2">Uncharacterized protein</fullName>
    </submittedName>
</protein>
<evidence type="ECO:0000313" key="2">
    <source>
        <dbReference type="EMBL" id="AIE93826.1"/>
    </source>
</evidence>
<dbReference type="AlphaFoldDB" id="A0A075FWH2"/>
<keyword evidence="1" id="KW-1133">Transmembrane helix</keyword>
<keyword evidence="1" id="KW-0812">Transmembrane</keyword>